<feature type="region of interest" description="Disordered" evidence="1">
    <location>
        <begin position="113"/>
        <end position="132"/>
    </location>
</feature>
<organism evidence="2 3">
    <name type="scientific">Panagrellus redivivus</name>
    <name type="common">Microworm</name>
    <dbReference type="NCBI Taxonomy" id="6233"/>
    <lineage>
        <taxon>Eukaryota</taxon>
        <taxon>Metazoa</taxon>
        <taxon>Ecdysozoa</taxon>
        <taxon>Nematoda</taxon>
        <taxon>Chromadorea</taxon>
        <taxon>Rhabditida</taxon>
        <taxon>Tylenchina</taxon>
        <taxon>Panagrolaimomorpha</taxon>
        <taxon>Panagrolaimoidea</taxon>
        <taxon>Panagrolaimidae</taxon>
        <taxon>Panagrellus</taxon>
    </lineage>
</organism>
<reference evidence="2" key="1">
    <citation type="journal article" date="2013" name="Genetics">
        <title>The draft genome and transcriptome of Panagrellus redivivus are shaped by the harsh demands of a free-living lifestyle.</title>
        <authorList>
            <person name="Srinivasan J."/>
            <person name="Dillman A.R."/>
            <person name="Macchietto M.G."/>
            <person name="Heikkinen L."/>
            <person name="Lakso M."/>
            <person name="Fracchia K.M."/>
            <person name="Antoshechkin I."/>
            <person name="Mortazavi A."/>
            <person name="Wong G."/>
            <person name="Sternberg P.W."/>
        </authorList>
    </citation>
    <scope>NUCLEOTIDE SEQUENCE [LARGE SCALE GENOMIC DNA]</scope>
    <source>
        <strain evidence="2">MT8872</strain>
    </source>
</reference>
<sequence>MKAMSVDGKRRKWLFHLPILFVLWIGTGFWSVNGVDSDSLSTTVIEADTTTTLGQSSVVGSSLASLASTTTTIALPNLAETSQSAGLPSTTTTTAIPTVETSSLASTVTTVVTSLPPETTTTTPLPLETPTSPSLMTILSSTKPQTSVTPTLLSPNVALSRFSKRFRSNVSNNLRLWQVKRLTVEVAEILTDPFPNNTIAHDISEAFLNVLFPAQRVHLYTCLKCGDTNIGTMGTALLLTKMYNIVNPIMVTVINALRTNVATHNLSGIAAVDYAILAIEAGFNEATITRMFAALEDSLDVIEARVLVNCGGGIVYFSKYMQVAI</sequence>
<evidence type="ECO:0000313" key="2">
    <source>
        <dbReference type="Proteomes" id="UP000492821"/>
    </source>
</evidence>
<dbReference type="Proteomes" id="UP000492821">
    <property type="component" value="Unassembled WGS sequence"/>
</dbReference>
<reference evidence="3" key="2">
    <citation type="submission" date="2020-10" db="UniProtKB">
        <authorList>
            <consortium name="WormBaseParasite"/>
        </authorList>
    </citation>
    <scope>IDENTIFICATION</scope>
</reference>
<evidence type="ECO:0000256" key="1">
    <source>
        <dbReference type="SAM" id="MobiDB-lite"/>
    </source>
</evidence>
<keyword evidence="2" id="KW-1185">Reference proteome</keyword>
<accession>A0A7E4W9W9</accession>
<protein>
    <submittedName>
        <fullName evidence="3">Mucin-2-like</fullName>
    </submittedName>
</protein>
<dbReference type="AlphaFoldDB" id="A0A7E4W9W9"/>
<proteinExistence type="predicted"/>
<evidence type="ECO:0000313" key="3">
    <source>
        <dbReference type="WBParaSite" id="Pan_g9141.t1"/>
    </source>
</evidence>
<name>A0A7E4W9W9_PANRE</name>
<dbReference type="WBParaSite" id="Pan_g9141.t1">
    <property type="protein sequence ID" value="Pan_g9141.t1"/>
    <property type="gene ID" value="Pan_g9141"/>
</dbReference>